<dbReference type="Gene3D" id="2.60.40.150">
    <property type="entry name" value="C2 domain"/>
    <property type="match status" value="1"/>
</dbReference>
<dbReference type="PANTHER" id="PTHR23317:SF76">
    <property type="entry name" value="LD20667P"/>
    <property type="match status" value="1"/>
</dbReference>
<feature type="compositionally biased region" description="Low complexity" evidence="3">
    <location>
        <begin position="27"/>
        <end position="41"/>
    </location>
</feature>
<dbReference type="OMA" id="RACNTPP"/>
<dbReference type="STRING" id="436017.A4RXZ8"/>
<sequence>MTTSGSTWRAIRRGGSMHAPATGTRHGSMSSNGGSFNGTSGAAANDGGGGFRAAVIDANEIDAPHVEALVASKRARWLALEMGANDGWARGAETSERARERYDEEEDETRQTTSASTSTSGEGESDAGANDDVSEDGSLMRLYDTGIRGTHPLPGSLALPKTPASALGKMPAVSLSAATRERQTVRFTLEIAEIYFEVGALETIEGTMALYDVQTRTKVSENFHFSWPNAKQSTIAAFTVPAESLTLNIRLLVHFTHLAADEGGIEDKVYTYKDLRKAKVHAEKERQRVLGMEALRQHEAQASQKSAASVHSSDGSTQLAANEVENPNISKRRNTLAWAVLPIFDARAGAAPDRATLLSETKCSEMYRVKEAYTEFSLMEAAISSGTSHSLKSHKPIRCKLVCLLNPLDVPAPGAETNAFKFPPGLVHVKELLSFCPRTQNGELDWETAWGGAVDDGLSRDLYVYVKTIDIGKRQDLRVRMQLRDDDLDIDGRGLLAFPSPCGRGLCRESWTAMSRLRSKGGVFYHEARVRLPVRLNPSHHLVLSIFGAQSASTGLFSAGAGEEELLGHSVINLCSQPETLASKIASATTPTGGDLSLVAVRELLPKYLQSNVRTHMPYWEERKECVHVRLRLASTMHTGDVHIGALFAASAAWCNAQTPETEDKLRIAVSELSLASDRALIQHLPAILNLLVSLTLRIADPEVEMDQTEEQLSSRLSKDSRRDDDDDAISLASAALSDDLAGSIDTIANKQQSLISSLSKNERVDETQDIGTLAFHTLVRVVAAVQRVDPGPKPAVAGVVSHSPPLEAYITLAFGSLERSSSKQLTKLQTLGTSRSNVPVHAVLAKRYSAVLGAIRESYIPYEEALSMSWFFLGMIYRAIALDRAQSPSDTISMEHDDAALRQVVDILSNEVKTRGERTSPSNADLEQARNLNCGVAMFLTALFTVPGIKKQMDGAKDVKTLGRAGPLAPLATTLAALHVKSLGEGNAVHTALLREFFDTLCASPVILDIITASAVYEGKNGWTQETAKFSAGDVLVNAFTDAMESNLLTIDPMRPHGVKRAECATRIIASALTRHAWDRAWQSTGARRSIAAAYAPLLRLLIAQCQTIETLPLVARRDALVSILSLARDSDANKLWTWLSDDASRMKHFVSILSMAAKDFAYERDEKGAWSPAGPVSVDVLDSQIVSDRRMGAGHLNTCVYMIVLRLIREWHARGSSKSNWGVIRVAARAMGYRSKVPDPNETVQITRSVSLSPSESLSFDDFAREGTQGDEECEVESFNALEGVLGVMLAILSRPQSAAAWKLSAPILNSLLREHRKVLMASLHQRKDNVPIEDYPPKPAKAPGVSPYAFLQGAAIAVFKAAARPPPTRDLAVASLRTMLEAAVDIFGTSEQLCPTLIYAMHAAFFPLRPISCADGVAISLEALKSGNEVSPAGWNNSVKETLQTLQYAEICIRKLANATMNPSSMFDVSCAVELESSLALALKSSPAAHVKVLHSLSNRLAANEHWVEAAEASTAAGIIAMQAFSIAAPTLCVWFDHDVQSLRDSFFALPDGASPVPAVAGIRCGTEEISEAQILTHLSRAVDLFTKGGHLEAAIRVNETAQIAWETHRQFDSLSESHAMMAELFRRLDATSGVGDPKRYEWDITSKPPPESATFWRIRLLGDVWDKMQGLEWVYRESQDRTLGDMNKKIISQLSPYLPSGTRVTAMSTNAESVIEEGCAGVQITAVQRDLESINQAAIGGGVGGTGFTRCGRFMFDTPVLFTEDGEVSQGQGAVVASLRYQGRRRTIITVDGQFPSLLPRAPIIDTTVEEMNPCQSAIQMLEEQTIALLAAAHARRPHAELLQRLLQGSLAAGVNGGVPSLIHSFFRTELPSAVAYHGEAMREAEFLTPARAVEVSPETPTPSSRHSTPRLPMIHHKRGLSENAVPMGAGIPLDTPTSASYPTPSPSAKAPPPSPASVAKSVLITPISTTTLSPSTPAPPLSRSDSLGLVQALWKLYRACVKVFETHQKLEQAEHLERLFESAIQDLRVSIESVENDLEFEEATDEIASP</sequence>
<dbReference type="InterPro" id="IPR043162">
    <property type="entry name" value="DOCK_C_lobe_C"/>
</dbReference>
<dbReference type="InterPro" id="IPR043161">
    <property type="entry name" value="DOCK_C_lobe_A"/>
</dbReference>
<evidence type="ECO:0000259" key="5">
    <source>
        <dbReference type="PROSITE" id="PS51651"/>
    </source>
</evidence>
<evidence type="ECO:0000313" key="6">
    <source>
        <dbReference type="EMBL" id="ABO96135.1"/>
    </source>
</evidence>
<dbReference type="Gene3D" id="1.25.40.410">
    <property type="match status" value="1"/>
</dbReference>
<protein>
    <recommendedName>
        <fullName evidence="8">C2 DOCK-type domain-containing protein</fullName>
    </recommendedName>
</protein>
<organism evidence="6 7">
    <name type="scientific">Ostreococcus lucimarinus (strain CCE9901)</name>
    <dbReference type="NCBI Taxonomy" id="436017"/>
    <lineage>
        <taxon>Eukaryota</taxon>
        <taxon>Viridiplantae</taxon>
        <taxon>Chlorophyta</taxon>
        <taxon>Mamiellophyceae</taxon>
        <taxon>Mamiellales</taxon>
        <taxon>Bathycoccaceae</taxon>
        <taxon>Ostreococcus</taxon>
    </lineage>
</organism>
<dbReference type="InterPro" id="IPR046770">
    <property type="entry name" value="DOCKER_Lobe_B"/>
</dbReference>
<dbReference type="InterPro" id="IPR027007">
    <property type="entry name" value="C2_DOCK-type_domain"/>
</dbReference>
<dbReference type="Pfam" id="PF14429">
    <property type="entry name" value="DOCK-C2"/>
    <property type="match status" value="1"/>
</dbReference>
<dbReference type="Pfam" id="PF06920">
    <property type="entry name" value="DHR-2_Lobe_A"/>
    <property type="match status" value="1"/>
</dbReference>
<feature type="compositionally biased region" description="Low complexity" evidence="3">
    <location>
        <begin position="111"/>
        <end position="128"/>
    </location>
</feature>
<gene>
    <name evidence="6" type="ORF">OSTLU_31873</name>
</gene>
<dbReference type="GO" id="GO:0005085">
    <property type="term" value="F:guanyl-nucleotide exchange factor activity"/>
    <property type="evidence" value="ECO:0007669"/>
    <property type="project" value="UniProtKB-KW"/>
</dbReference>
<comment type="similarity">
    <text evidence="2">Belongs to the DOCK family.</text>
</comment>
<dbReference type="PROSITE" id="PS51651">
    <property type="entry name" value="DOCKER"/>
    <property type="match status" value="1"/>
</dbReference>
<dbReference type="CDD" id="cd11684">
    <property type="entry name" value="DHR2_DOCK"/>
    <property type="match status" value="1"/>
</dbReference>
<dbReference type="PANTHER" id="PTHR23317">
    <property type="entry name" value="DEDICATOR OF CYTOKINESIS DOCK"/>
    <property type="match status" value="1"/>
</dbReference>
<dbReference type="InterPro" id="IPR027357">
    <property type="entry name" value="DOCKER_dom"/>
</dbReference>
<proteinExistence type="inferred from homology"/>
<dbReference type="EMBL" id="CP000585">
    <property type="protein sequence ID" value="ABO96135.1"/>
    <property type="molecule type" value="Genomic_DNA"/>
</dbReference>
<feature type="region of interest" description="Disordered" evidence="3">
    <location>
        <begin position="1896"/>
        <end position="1916"/>
    </location>
</feature>
<keyword evidence="1" id="KW-0344">Guanine-nucleotide releasing factor</keyword>
<keyword evidence="7" id="KW-1185">Reference proteome</keyword>
<evidence type="ECO:0000313" key="7">
    <source>
        <dbReference type="Proteomes" id="UP000001568"/>
    </source>
</evidence>
<dbReference type="OrthoDB" id="47328at2759"/>
<feature type="region of interest" description="Disordered" evidence="3">
    <location>
        <begin position="1938"/>
        <end position="1962"/>
    </location>
</feature>
<dbReference type="InterPro" id="IPR026791">
    <property type="entry name" value="DOCK"/>
</dbReference>
<feature type="region of interest" description="Disordered" evidence="3">
    <location>
        <begin position="1"/>
        <end position="41"/>
    </location>
</feature>
<evidence type="ECO:0000259" key="4">
    <source>
        <dbReference type="PROSITE" id="PS51650"/>
    </source>
</evidence>
<feature type="compositionally biased region" description="Pro residues" evidence="3">
    <location>
        <begin position="1948"/>
        <end position="1960"/>
    </location>
</feature>
<dbReference type="GeneID" id="5001793"/>
<dbReference type="Gene3D" id="1.20.58.740">
    <property type="match status" value="1"/>
</dbReference>
<evidence type="ECO:0000256" key="1">
    <source>
        <dbReference type="ARBA" id="ARBA00022658"/>
    </source>
</evidence>
<feature type="domain" description="C2 DOCK-type" evidence="4">
    <location>
        <begin position="459"/>
        <end position="634"/>
    </location>
</feature>
<name>A4RXZ8_OSTLU</name>
<dbReference type="eggNOG" id="KOG1997">
    <property type="taxonomic scope" value="Eukaryota"/>
</dbReference>
<dbReference type="Gramene" id="ABO96135">
    <property type="protein sequence ID" value="ABO96135"/>
    <property type="gene ID" value="OSTLU_31873"/>
</dbReference>
<dbReference type="RefSeq" id="XP_001417842.1">
    <property type="nucleotide sequence ID" value="XM_001417805.1"/>
</dbReference>
<dbReference type="PROSITE" id="PS51650">
    <property type="entry name" value="C2_DOCK"/>
    <property type="match status" value="1"/>
</dbReference>
<evidence type="ECO:0008006" key="8">
    <source>
        <dbReference type="Google" id="ProtNLM"/>
    </source>
</evidence>
<dbReference type="Proteomes" id="UP000001568">
    <property type="component" value="Chromosome 5"/>
</dbReference>
<dbReference type="Pfam" id="PF20422">
    <property type="entry name" value="DHR-2_Lobe_B"/>
    <property type="match status" value="1"/>
</dbReference>
<reference evidence="6 7" key="1">
    <citation type="journal article" date="2007" name="Proc. Natl. Acad. Sci. U.S.A.">
        <title>The tiny eukaryote Ostreococcus provides genomic insights into the paradox of plankton speciation.</title>
        <authorList>
            <person name="Palenik B."/>
            <person name="Grimwood J."/>
            <person name="Aerts A."/>
            <person name="Rouze P."/>
            <person name="Salamov A."/>
            <person name="Putnam N."/>
            <person name="Dupont C."/>
            <person name="Jorgensen R."/>
            <person name="Derelle E."/>
            <person name="Rombauts S."/>
            <person name="Zhou K."/>
            <person name="Otillar R."/>
            <person name="Merchant S.S."/>
            <person name="Podell S."/>
            <person name="Gaasterland T."/>
            <person name="Napoli C."/>
            <person name="Gendler K."/>
            <person name="Manuell A."/>
            <person name="Tai V."/>
            <person name="Vallon O."/>
            <person name="Piganeau G."/>
            <person name="Jancek S."/>
            <person name="Heijde M."/>
            <person name="Jabbari K."/>
            <person name="Bowler C."/>
            <person name="Lohr M."/>
            <person name="Robbens S."/>
            <person name="Werner G."/>
            <person name="Dubchak I."/>
            <person name="Pazour G.J."/>
            <person name="Ren Q."/>
            <person name="Paulsen I."/>
            <person name="Delwiche C."/>
            <person name="Schmutz J."/>
            <person name="Rokhsar D."/>
            <person name="Van de Peer Y."/>
            <person name="Moreau H."/>
            <person name="Grigoriev I.V."/>
        </authorList>
    </citation>
    <scope>NUCLEOTIDE SEQUENCE [LARGE SCALE GENOMIC DNA]</scope>
    <source>
        <strain evidence="6 7">CCE9901</strain>
    </source>
</reference>
<feature type="compositionally biased region" description="Basic and acidic residues" evidence="3">
    <location>
        <begin position="93"/>
        <end position="102"/>
    </location>
</feature>
<dbReference type="KEGG" id="olu:OSTLU_31873"/>
<feature type="domain" description="DOCKER" evidence="5">
    <location>
        <begin position="1484"/>
        <end position="1945"/>
    </location>
</feature>
<dbReference type="HOGENOM" id="CLU_234281_0_0_1"/>
<evidence type="ECO:0000256" key="2">
    <source>
        <dbReference type="PROSITE-ProRule" id="PRU00983"/>
    </source>
</evidence>
<dbReference type="InterPro" id="IPR046769">
    <property type="entry name" value="DOCKER_Lobe_A"/>
</dbReference>
<evidence type="ECO:0000256" key="3">
    <source>
        <dbReference type="SAM" id="MobiDB-lite"/>
    </source>
</evidence>
<dbReference type="InterPro" id="IPR035892">
    <property type="entry name" value="C2_domain_sf"/>
</dbReference>
<accession>A4RXZ8</accession>
<dbReference type="GO" id="GO:0007264">
    <property type="term" value="P:small GTPase-mediated signal transduction"/>
    <property type="evidence" value="ECO:0007669"/>
    <property type="project" value="InterPro"/>
</dbReference>
<feature type="region of interest" description="Disordered" evidence="3">
    <location>
        <begin position="91"/>
        <end position="136"/>
    </location>
</feature>